<dbReference type="VEuPathDB" id="FungiDB:CLUG_01469"/>
<dbReference type="Proteomes" id="UP000007703">
    <property type="component" value="Unassembled WGS sequence"/>
</dbReference>
<gene>
    <name evidence="1" type="ORF">CLUG_01469</name>
</gene>
<dbReference type="AlphaFoldDB" id="C4XZT7"/>
<accession>C4XZT7</accession>
<protein>
    <submittedName>
        <fullName evidence="1">Uncharacterized protein</fullName>
    </submittedName>
</protein>
<dbReference type="KEGG" id="clu:CLUG_01469"/>
<sequence length="267" mass="30228">MACTQDEDQAATKRPDGSQEILVIPENFSVFNNLTSVFLGFFSFSYSVSKNSNSPLDLPMVATTMYLPLGDQKRVFENFFSMSSIFLNLTALSLEPRSEEKKETVVFSNGWVIVAIIQSTDGNEAVRFGFPGKVNAHIFHFQLLHRNIPLSSSEKLPSSRKLSFQTRCDGQPSHIIIYLRLAQCILQSSTWNKLMVSRTFLVGNLHQSNSGGLVRSLWSPVRQDVFTFFISRARKLNTSRSPFEVNNTINLDQFLVQQLKAWSFVHS</sequence>
<evidence type="ECO:0000313" key="1">
    <source>
        <dbReference type="EMBL" id="EEQ37345.1"/>
    </source>
</evidence>
<proteinExistence type="predicted"/>
<name>C4XZT7_CLAL4</name>
<dbReference type="HOGENOM" id="CLU_1042085_0_0_1"/>
<reference evidence="1 2" key="1">
    <citation type="journal article" date="2009" name="Nature">
        <title>Evolution of pathogenicity and sexual reproduction in eight Candida genomes.</title>
        <authorList>
            <person name="Butler G."/>
            <person name="Rasmussen M.D."/>
            <person name="Lin M.F."/>
            <person name="Santos M.A."/>
            <person name="Sakthikumar S."/>
            <person name="Munro C.A."/>
            <person name="Rheinbay E."/>
            <person name="Grabherr M."/>
            <person name="Forche A."/>
            <person name="Reedy J.L."/>
            <person name="Agrafioti I."/>
            <person name="Arnaud M.B."/>
            <person name="Bates S."/>
            <person name="Brown A.J."/>
            <person name="Brunke S."/>
            <person name="Costanzo M.C."/>
            <person name="Fitzpatrick D.A."/>
            <person name="de Groot P.W."/>
            <person name="Harris D."/>
            <person name="Hoyer L.L."/>
            <person name="Hube B."/>
            <person name="Klis F.M."/>
            <person name="Kodira C."/>
            <person name="Lennard N."/>
            <person name="Logue M.E."/>
            <person name="Martin R."/>
            <person name="Neiman A.M."/>
            <person name="Nikolaou E."/>
            <person name="Quail M.A."/>
            <person name="Quinn J."/>
            <person name="Santos M.C."/>
            <person name="Schmitzberger F.F."/>
            <person name="Sherlock G."/>
            <person name="Shah P."/>
            <person name="Silverstein K.A."/>
            <person name="Skrzypek M.S."/>
            <person name="Soll D."/>
            <person name="Staggs R."/>
            <person name="Stansfield I."/>
            <person name="Stumpf M.P."/>
            <person name="Sudbery P.E."/>
            <person name="Srikantha T."/>
            <person name="Zeng Q."/>
            <person name="Berman J."/>
            <person name="Berriman M."/>
            <person name="Heitman J."/>
            <person name="Gow N.A."/>
            <person name="Lorenz M.C."/>
            <person name="Birren B.W."/>
            <person name="Kellis M."/>
            <person name="Cuomo C.A."/>
        </authorList>
    </citation>
    <scope>NUCLEOTIDE SEQUENCE [LARGE SCALE GENOMIC DNA]</scope>
    <source>
        <strain evidence="1 2">ATCC 42720</strain>
    </source>
</reference>
<dbReference type="InParanoid" id="C4XZT7"/>
<dbReference type="EMBL" id="CH408077">
    <property type="protein sequence ID" value="EEQ37345.1"/>
    <property type="molecule type" value="Genomic_DNA"/>
</dbReference>
<evidence type="ECO:0000313" key="2">
    <source>
        <dbReference type="Proteomes" id="UP000007703"/>
    </source>
</evidence>
<organism evidence="1 2">
    <name type="scientific">Clavispora lusitaniae (strain ATCC 42720)</name>
    <name type="common">Yeast</name>
    <name type="synonym">Candida lusitaniae</name>
    <dbReference type="NCBI Taxonomy" id="306902"/>
    <lineage>
        <taxon>Eukaryota</taxon>
        <taxon>Fungi</taxon>
        <taxon>Dikarya</taxon>
        <taxon>Ascomycota</taxon>
        <taxon>Saccharomycotina</taxon>
        <taxon>Pichiomycetes</taxon>
        <taxon>Metschnikowiaceae</taxon>
        <taxon>Clavispora</taxon>
    </lineage>
</organism>